<accession>A0A3M5MN56</accession>
<comment type="caution">
    <text evidence="1">The sequence shown here is derived from an EMBL/GenBank/DDBJ whole genome shotgun (WGS) entry which is preliminary data.</text>
</comment>
<organism evidence="1 2">
    <name type="scientific">Pseudomonas syringae pv. theae</name>
    <dbReference type="NCBI Taxonomy" id="103985"/>
    <lineage>
        <taxon>Bacteria</taxon>
        <taxon>Pseudomonadati</taxon>
        <taxon>Pseudomonadota</taxon>
        <taxon>Gammaproteobacteria</taxon>
        <taxon>Pseudomonadales</taxon>
        <taxon>Pseudomonadaceae</taxon>
        <taxon>Pseudomonas</taxon>
        <taxon>Pseudomonas syringae</taxon>
    </lineage>
</organism>
<gene>
    <name evidence="1" type="ORF">ALP44_102467</name>
</gene>
<sequence length="48" mass="5147">MSQPGNADDQHYNPQQQHKYSSVMTAALAAVKNWSPGSVETTSIVTLG</sequence>
<reference evidence="1 2" key="1">
    <citation type="submission" date="2018-08" db="EMBL/GenBank/DDBJ databases">
        <title>Recombination of ecologically and evolutionarily significant loci maintains genetic cohesion in the Pseudomonas syringae species complex.</title>
        <authorList>
            <person name="Dillon M."/>
            <person name="Thakur S."/>
            <person name="Almeida R.N.D."/>
            <person name="Weir B.S."/>
            <person name="Guttman D.S."/>
        </authorList>
    </citation>
    <scope>NUCLEOTIDE SEQUENCE [LARGE SCALE GENOMIC DNA]</scope>
    <source>
        <strain evidence="1 2">ICMP 3934</strain>
    </source>
</reference>
<name>A0A3M5MN56_PSESX</name>
<proteinExistence type="predicted"/>
<dbReference type="AlphaFoldDB" id="A0A3M5MN56"/>
<dbReference type="EMBL" id="RBTL01000283">
    <property type="protein sequence ID" value="RMT61012.1"/>
    <property type="molecule type" value="Genomic_DNA"/>
</dbReference>
<evidence type="ECO:0000313" key="1">
    <source>
        <dbReference type="EMBL" id="RMT61012.1"/>
    </source>
</evidence>
<protein>
    <submittedName>
        <fullName evidence="1">Uncharacterized protein</fullName>
    </submittedName>
</protein>
<evidence type="ECO:0000313" key="2">
    <source>
        <dbReference type="Proteomes" id="UP000282636"/>
    </source>
</evidence>
<dbReference type="Proteomes" id="UP000282636">
    <property type="component" value="Unassembled WGS sequence"/>
</dbReference>